<dbReference type="Proteomes" id="UP001418796">
    <property type="component" value="Unassembled WGS sequence"/>
</dbReference>
<keyword evidence="2" id="KW-0547">Nucleotide-binding</keyword>
<dbReference type="EMBL" id="JBCITK010000001">
    <property type="protein sequence ID" value="MEN0641912.1"/>
    <property type="molecule type" value="Genomic_DNA"/>
</dbReference>
<name>A0ABU9VE64_9BACI</name>
<sequence length="234" mass="26815">MLSVNQLSGGYLNRRIINDITFDIQPGEIVGLIGLNGAGKSTTIRHMTGVLKPHSGNITIDEKDWMKQREKLAHIPDKPELYPNLTIMEHFQFIKRIYQLNEDHYVNQLIDRYALSPHLNKYPHALSKGTQQKVSIISALISNPTYLVVDEPFMGLDPQGLKFFKEDLIRLKNEGLGMIISTHLLSIAEQLCDRIIVLHRGRQQRFNDKSYLTTEDVDGIALENLFFSMIEEQE</sequence>
<keyword evidence="6" id="KW-1185">Reference proteome</keyword>
<keyword evidence="3 5" id="KW-0067">ATP-binding</keyword>
<evidence type="ECO:0000256" key="2">
    <source>
        <dbReference type="ARBA" id="ARBA00022741"/>
    </source>
</evidence>
<gene>
    <name evidence="5" type="ORF">MKY91_01900</name>
</gene>
<dbReference type="Pfam" id="PF00005">
    <property type="entry name" value="ABC_tran"/>
    <property type="match status" value="1"/>
</dbReference>
<organism evidence="5 6">
    <name type="scientific">Alkalicoccobacillus gibsonii</name>
    <dbReference type="NCBI Taxonomy" id="79881"/>
    <lineage>
        <taxon>Bacteria</taxon>
        <taxon>Bacillati</taxon>
        <taxon>Bacillota</taxon>
        <taxon>Bacilli</taxon>
        <taxon>Bacillales</taxon>
        <taxon>Bacillaceae</taxon>
        <taxon>Alkalicoccobacillus</taxon>
    </lineage>
</organism>
<accession>A0ABU9VE64</accession>
<evidence type="ECO:0000256" key="1">
    <source>
        <dbReference type="ARBA" id="ARBA00022448"/>
    </source>
</evidence>
<dbReference type="Gene3D" id="3.40.50.300">
    <property type="entry name" value="P-loop containing nucleotide triphosphate hydrolases"/>
    <property type="match status" value="1"/>
</dbReference>
<comment type="caution">
    <text evidence="5">The sequence shown here is derived from an EMBL/GenBank/DDBJ whole genome shotgun (WGS) entry which is preliminary data.</text>
</comment>
<dbReference type="PANTHER" id="PTHR42939:SF1">
    <property type="entry name" value="ABC TRANSPORTER ATP-BINDING PROTEIN ALBC-RELATED"/>
    <property type="match status" value="1"/>
</dbReference>
<evidence type="ECO:0000313" key="5">
    <source>
        <dbReference type="EMBL" id="MEN0641912.1"/>
    </source>
</evidence>
<dbReference type="RefSeq" id="WP_343129084.1">
    <property type="nucleotide sequence ID" value="NZ_JBCITK010000001.1"/>
</dbReference>
<dbReference type="InterPro" id="IPR051782">
    <property type="entry name" value="ABC_Transporter_VariousFunc"/>
</dbReference>
<protein>
    <submittedName>
        <fullName evidence="5">ABC transporter ATP-binding protein</fullName>
    </submittedName>
</protein>
<keyword evidence="1" id="KW-0813">Transport</keyword>
<dbReference type="CDD" id="cd03230">
    <property type="entry name" value="ABC_DR_subfamily_A"/>
    <property type="match status" value="1"/>
</dbReference>
<dbReference type="GO" id="GO:0005524">
    <property type="term" value="F:ATP binding"/>
    <property type="evidence" value="ECO:0007669"/>
    <property type="project" value="UniProtKB-KW"/>
</dbReference>
<evidence type="ECO:0000256" key="3">
    <source>
        <dbReference type="ARBA" id="ARBA00022840"/>
    </source>
</evidence>
<proteinExistence type="predicted"/>
<dbReference type="PANTHER" id="PTHR42939">
    <property type="entry name" value="ABC TRANSPORTER ATP-BINDING PROTEIN ALBC-RELATED"/>
    <property type="match status" value="1"/>
</dbReference>
<dbReference type="InterPro" id="IPR027417">
    <property type="entry name" value="P-loop_NTPase"/>
</dbReference>
<dbReference type="InterPro" id="IPR003439">
    <property type="entry name" value="ABC_transporter-like_ATP-bd"/>
</dbReference>
<dbReference type="PROSITE" id="PS50893">
    <property type="entry name" value="ABC_TRANSPORTER_2"/>
    <property type="match status" value="1"/>
</dbReference>
<dbReference type="InterPro" id="IPR003593">
    <property type="entry name" value="AAA+_ATPase"/>
</dbReference>
<dbReference type="SUPFAM" id="SSF52540">
    <property type="entry name" value="P-loop containing nucleoside triphosphate hydrolases"/>
    <property type="match status" value="1"/>
</dbReference>
<evidence type="ECO:0000259" key="4">
    <source>
        <dbReference type="PROSITE" id="PS50893"/>
    </source>
</evidence>
<evidence type="ECO:0000313" key="6">
    <source>
        <dbReference type="Proteomes" id="UP001418796"/>
    </source>
</evidence>
<dbReference type="SMART" id="SM00382">
    <property type="entry name" value="AAA"/>
    <property type="match status" value="1"/>
</dbReference>
<feature type="domain" description="ABC transporter" evidence="4">
    <location>
        <begin position="2"/>
        <end position="225"/>
    </location>
</feature>
<reference evidence="5 6" key="1">
    <citation type="submission" date="2024-03" db="EMBL/GenBank/DDBJ databases">
        <title>Bacilli Hybrid Assemblies.</title>
        <authorList>
            <person name="Kovac J."/>
        </authorList>
    </citation>
    <scope>NUCLEOTIDE SEQUENCE [LARGE SCALE GENOMIC DNA]</scope>
    <source>
        <strain evidence="5 6">FSL R7-0666</strain>
    </source>
</reference>